<gene>
    <name evidence="3" type="ORF">FHX34_102941</name>
</gene>
<evidence type="ECO:0000313" key="4">
    <source>
        <dbReference type="Proteomes" id="UP000320239"/>
    </source>
</evidence>
<feature type="chain" id="PRO_5038622756" description="Lipoprotein" evidence="2">
    <location>
        <begin position="28"/>
        <end position="138"/>
    </location>
</feature>
<feature type="region of interest" description="Disordered" evidence="1">
    <location>
        <begin position="27"/>
        <end position="138"/>
    </location>
</feature>
<protein>
    <recommendedName>
        <fullName evidence="5">Lipoprotein</fullName>
    </recommendedName>
</protein>
<evidence type="ECO:0000256" key="1">
    <source>
        <dbReference type="SAM" id="MobiDB-lite"/>
    </source>
</evidence>
<reference evidence="3 4" key="1">
    <citation type="submission" date="2019-06" db="EMBL/GenBank/DDBJ databases">
        <title>Sequencing the genomes of 1000 actinobacteria strains.</title>
        <authorList>
            <person name="Klenk H.-P."/>
        </authorList>
    </citation>
    <scope>NUCLEOTIDE SEQUENCE [LARGE SCALE GENOMIC DNA]</scope>
    <source>
        <strain evidence="3 4">DSM 43866</strain>
    </source>
</reference>
<keyword evidence="4" id="KW-1185">Reference proteome</keyword>
<evidence type="ECO:0008006" key="5">
    <source>
        <dbReference type="Google" id="ProtNLM"/>
    </source>
</evidence>
<dbReference type="Proteomes" id="UP000320239">
    <property type="component" value="Unassembled WGS sequence"/>
</dbReference>
<sequence length="138" mass="13100">MPSPQPAPHPRHAALALIALVALWTGACGDSSGGGTTGDVPAGTRFSPTHCPPTGVSRPAAPGGEPSGTGPGERSADPGASGAGRDCDEPPPSGSGGGDITLAPAGSPTFIPRGTNLHGYAPGTPGGVPSGSQPVPAE</sequence>
<dbReference type="AlphaFoldDB" id="A0A561WKK0"/>
<evidence type="ECO:0000256" key="2">
    <source>
        <dbReference type="SAM" id="SignalP"/>
    </source>
</evidence>
<organism evidence="3 4">
    <name type="scientific">Actinoplanes teichomyceticus</name>
    <dbReference type="NCBI Taxonomy" id="1867"/>
    <lineage>
        <taxon>Bacteria</taxon>
        <taxon>Bacillati</taxon>
        <taxon>Actinomycetota</taxon>
        <taxon>Actinomycetes</taxon>
        <taxon>Micromonosporales</taxon>
        <taxon>Micromonosporaceae</taxon>
        <taxon>Actinoplanes</taxon>
    </lineage>
</organism>
<accession>A0A561WKK0</accession>
<feature type="signal peptide" evidence="2">
    <location>
        <begin position="1"/>
        <end position="27"/>
    </location>
</feature>
<name>A0A561WKK0_ACTTI</name>
<dbReference type="EMBL" id="VIWY01000002">
    <property type="protein sequence ID" value="TWG24385.1"/>
    <property type="molecule type" value="Genomic_DNA"/>
</dbReference>
<keyword evidence="2" id="KW-0732">Signal</keyword>
<dbReference type="RefSeq" id="WP_122977504.1">
    <property type="nucleotide sequence ID" value="NZ_BOMX01000075.1"/>
</dbReference>
<proteinExistence type="predicted"/>
<evidence type="ECO:0000313" key="3">
    <source>
        <dbReference type="EMBL" id="TWG24385.1"/>
    </source>
</evidence>
<comment type="caution">
    <text evidence="3">The sequence shown here is derived from an EMBL/GenBank/DDBJ whole genome shotgun (WGS) entry which is preliminary data.</text>
</comment>